<keyword evidence="6" id="KW-0812">Transmembrane</keyword>
<evidence type="ECO:0008006" key="14">
    <source>
        <dbReference type="Google" id="ProtNLM"/>
    </source>
</evidence>
<evidence type="ECO:0000256" key="4">
    <source>
        <dbReference type="ARBA" id="ARBA00022448"/>
    </source>
</evidence>
<dbReference type="GO" id="GO:0005739">
    <property type="term" value="C:mitochondrion"/>
    <property type="evidence" value="ECO:0007669"/>
    <property type="project" value="TreeGrafter"/>
</dbReference>
<dbReference type="Gene3D" id="1.20.1260.140">
    <property type="entry name" value="Alternative oxidase"/>
    <property type="match status" value="1"/>
</dbReference>
<protein>
    <recommendedName>
        <fullName evidence="14">Ubiquinol oxidase</fullName>
    </recommendedName>
</protein>
<keyword evidence="7" id="KW-0479">Metal-binding</keyword>
<comment type="subcellular location">
    <subcellularLocation>
        <location evidence="2">Membrane</location>
    </subcellularLocation>
</comment>
<dbReference type="GO" id="GO:0009916">
    <property type="term" value="F:alternative oxidase activity"/>
    <property type="evidence" value="ECO:0007669"/>
    <property type="project" value="InterPro"/>
</dbReference>
<dbReference type="InterPro" id="IPR038659">
    <property type="entry name" value="AOX_sf"/>
</dbReference>
<dbReference type="GO" id="GO:0010230">
    <property type="term" value="P:alternative respiration"/>
    <property type="evidence" value="ECO:0007669"/>
    <property type="project" value="TreeGrafter"/>
</dbReference>
<proteinExistence type="inferred from homology"/>
<dbReference type="EMBL" id="HBKQ01012489">
    <property type="protein sequence ID" value="CAE2221490.1"/>
    <property type="molecule type" value="Transcribed_RNA"/>
</dbReference>
<evidence type="ECO:0000256" key="9">
    <source>
        <dbReference type="ARBA" id="ARBA00022989"/>
    </source>
</evidence>
<dbReference type="PANTHER" id="PTHR31803:SF19">
    <property type="entry name" value="UBIQUINOL OXIDASE"/>
    <property type="match status" value="1"/>
</dbReference>
<evidence type="ECO:0000256" key="3">
    <source>
        <dbReference type="ARBA" id="ARBA00008388"/>
    </source>
</evidence>
<evidence type="ECO:0000256" key="1">
    <source>
        <dbReference type="ARBA" id="ARBA00001962"/>
    </source>
</evidence>
<gene>
    <name evidence="13" type="ORF">OAUR00152_LOCUS8515</name>
</gene>
<dbReference type="GO" id="GO:0016020">
    <property type="term" value="C:membrane"/>
    <property type="evidence" value="ECO:0007669"/>
    <property type="project" value="UniProtKB-SubCell"/>
</dbReference>
<dbReference type="Pfam" id="PF01786">
    <property type="entry name" value="AOX"/>
    <property type="match status" value="1"/>
</dbReference>
<comment type="similarity">
    <text evidence="3">Belongs to the alternative oxidase family.</text>
</comment>
<evidence type="ECO:0000256" key="2">
    <source>
        <dbReference type="ARBA" id="ARBA00004370"/>
    </source>
</evidence>
<keyword evidence="12" id="KW-0472">Membrane</keyword>
<evidence type="ECO:0000256" key="5">
    <source>
        <dbReference type="ARBA" id="ARBA00022660"/>
    </source>
</evidence>
<name>A0A7S4MGU0_9STRA</name>
<keyword evidence="5" id="KW-0679">Respiratory chain</keyword>
<evidence type="ECO:0000313" key="13">
    <source>
        <dbReference type="EMBL" id="CAE2221490.1"/>
    </source>
</evidence>
<comment type="cofactor">
    <cofactor evidence="1">
        <name>Fe cation</name>
        <dbReference type="ChEBI" id="CHEBI:24875"/>
    </cofactor>
</comment>
<keyword evidence="8" id="KW-0249">Electron transport</keyword>
<organism evidence="13">
    <name type="scientific">Odontella aurita</name>
    <dbReference type="NCBI Taxonomy" id="265563"/>
    <lineage>
        <taxon>Eukaryota</taxon>
        <taxon>Sar</taxon>
        <taxon>Stramenopiles</taxon>
        <taxon>Ochrophyta</taxon>
        <taxon>Bacillariophyta</taxon>
        <taxon>Mediophyceae</taxon>
        <taxon>Biddulphiophycidae</taxon>
        <taxon>Eupodiscales</taxon>
        <taxon>Odontellaceae</taxon>
        <taxon>Odontella</taxon>
    </lineage>
</organism>
<reference evidence="13" key="1">
    <citation type="submission" date="2021-01" db="EMBL/GenBank/DDBJ databases">
        <authorList>
            <person name="Corre E."/>
            <person name="Pelletier E."/>
            <person name="Niang G."/>
            <person name="Scheremetjew M."/>
            <person name="Finn R."/>
            <person name="Kale V."/>
            <person name="Holt S."/>
            <person name="Cochrane G."/>
            <person name="Meng A."/>
            <person name="Brown T."/>
            <person name="Cohen L."/>
        </authorList>
    </citation>
    <scope>NUCLEOTIDE SEQUENCE</scope>
    <source>
        <strain evidence="13">Isolate 1302-5</strain>
    </source>
</reference>
<keyword evidence="10" id="KW-0560">Oxidoreductase</keyword>
<keyword evidence="4" id="KW-0813">Transport</keyword>
<accession>A0A7S4MGU0</accession>
<dbReference type="GO" id="GO:0046872">
    <property type="term" value="F:metal ion binding"/>
    <property type="evidence" value="ECO:0007669"/>
    <property type="project" value="UniProtKB-KW"/>
</dbReference>
<evidence type="ECO:0000256" key="11">
    <source>
        <dbReference type="ARBA" id="ARBA00023004"/>
    </source>
</evidence>
<sequence length="562" mass="61516">MIQDERPSCRKAALLAAALATSTTSPYFANGFSPSPRLGRSGFGVATSDRLRKTERFSTVSPDARKDTTITALEKLLEKQRADMRETETLIQKISSSDGANATEAGDMDDISSLKASGFGSSILAGVDYGFVSRSEGAKFDEIRGGNIGNSDSGFDGYGPPANLFKLGSQQFWRNLDAMKGEYKDEVNVNLTPKQRELQAKLQGLTLNSTAIWERERARGPTAAVATAPLVIKIPYLVLCTLLDVVFEGRYPPARFFLLETVARMPYFSYITMLHLYETLGFWRRSSDVKRVHFAEEWNEYHHLLIMESLGGDQAWAVRFLAQHSAVVYYIVLCLVWSLSPSLSYTFSEMLETHAVDTYGQFVDENEKLLKDLPPSLAAIEYYSFGSSDPFFGEYQTSSVAKGTEVRKPGENMKSLYDVFSAIREDEGDHVGTMKACLDPNVAVNSPAMERRFLTGVAFVASVGYLLGAGDLSEIDGVNDVVGSMGDLLTGSTDDATSSAIGSFIDNVMGSGTVDEGAEGTAYGLFSKFDLDMLGDLNIDVEVLSNLKAFAVNIIELISRLF</sequence>
<dbReference type="InterPro" id="IPR002680">
    <property type="entry name" value="AOX"/>
</dbReference>
<evidence type="ECO:0000256" key="10">
    <source>
        <dbReference type="ARBA" id="ARBA00023002"/>
    </source>
</evidence>
<evidence type="ECO:0000256" key="12">
    <source>
        <dbReference type="ARBA" id="ARBA00023136"/>
    </source>
</evidence>
<keyword evidence="9" id="KW-1133">Transmembrane helix</keyword>
<evidence type="ECO:0000256" key="7">
    <source>
        <dbReference type="ARBA" id="ARBA00022723"/>
    </source>
</evidence>
<keyword evidence="11" id="KW-0408">Iron</keyword>
<evidence type="ECO:0000256" key="8">
    <source>
        <dbReference type="ARBA" id="ARBA00022982"/>
    </source>
</evidence>
<dbReference type="PANTHER" id="PTHR31803">
    <property type="entry name" value="ALTERNATIVE OXIDASE"/>
    <property type="match status" value="1"/>
</dbReference>
<dbReference type="AlphaFoldDB" id="A0A7S4MGU0"/>
<evidence type="ECO:0000256" key="6">
    <source>
        <dbReference type="ARBA" id="ARBA00022692"/>
    </source>
</evidence>